<dbReference type="RefSeq" id="WP_188859004.1">
    <property type="nucleotide sequence ID" value="NZ_BMOS01000033.1"/>
</dbReference>
<gene>
    <name evidence="2" type="ORF">GCM10007971_33190</name>
</gene>
<reference evidence="2" key="2">
    <citation type="submission" date="2020-09" db="EMBL/GenBank/DDBJ databases">
        <authorList>
            <person name="Sun Q."/>
            <person name="Ohkuma M."/>
        </authorList>
    </citation>
    <scope>NUCLEOTIDE SEQUENCE</scope>
    <source>
        <strain evidence="2">JCM 17251</strain>
    </source>
</reference>
<evidence type="ECO:0000256" key="1">
    <source>
        <dbReference type="SAM" id="Coils"/>
    </source>
</evidence>
<protein>
    <submittedName>
        <fullName evidence="2">Uncharacterized protein</fullName>
    </submittedName>
</protein>
<sequence length="91" mass="10701">MEQETVLKEILHAFKLHAQHIDEKMDNMKIELESKMDKGFSRVNHQITELGKKVDGIRAELNETNENVDYLLSKNAQHEKKLRQISEQQQT</sequence>
<proteinExistence type="predicted"/>
<comment type="caution">
    <text evidence="2">The sequence shown here is derived from an EMBL/GenBank/DDBJ whole genome shotgun (WGS) entry which is preliminary data.</text>
</comment>
<keyword evidence="1" id="KW-0175">Coiled coil</keyword>
<reference evidence="2" key="1">
    <citation type="journal article" date="2014" name="Int. J. Syst. Evol. Microbiol.">
        <title>Complete genome sequence of Corynebacterium casei LMG S-19264T (=DSM 44701T), isolated from a smear-ripened cheese.</title>
        <authorList>
            <consortium name="US DOE Joint Genome Institute (JGI-PGF)"/>
            <person name="Walter F."/>
            <person name="Albersmeier A."/>
            <person name="Kalinowski J."/>
            <person name="Ruckert C."/>
        </authorList>
    </citation>
    <scope>NUCLEOTIDE SEQUENCE</scope>
    <source>
        <strain evidence="2">JCM 17251</strain>
    </source>
</reference>
<accession>A0A918D3X1</accession>
<evidence type="ECO:0000313" key="3">
    <source>
        <dbReference type="Proteomes" id="UP000624041"/>
    </source>
</evidence>
<evidence type="ECO:0000313" key="2">
    <source>
        <dbReference type="EMBL" id="GGN64874.1"/>
    </source>
</evidence>
<dbReference type="EMBL" id="BMOS01000033">
    <property type="protein sequence ID" value="GGN64874.1"/>
    <property type="molecule type" value="Genomic_DNA"/>
</dbReference>
<name>A0A918D3X1_9BACI</name>
<organism evidence="2 3">
    <name type="scientific">Oceanobacillus indicireducens</name>
    <dbReference type="NCBI Taxonomy" id="1004261"/>
    <lineage>
        <taxon>Bacteria</taxon>
        <taxon>Bacillati</taxon>
        <taxon>Bacillota</taxon>
        <taxon>Bacilli</taxon>
        <taxon>Bacillales</taxon>
        <taxon>Bacillaceae</taxon>
        <taxon>Oceanobacillus</taxon>
    </lineage>
</organism>
<dbReference type="Proteomes" id="UP000624041">
    <property type="component" value="Unassembled WGS sequence"/>
</dbReference>
<dbReference type="AlphaFoldDB" id="A0A918D3X1"/>
<feature type="coiled-coil region" evidence="1">
    <location>
        <begin position="18"/>
        <end position="81"/>
    </location>
</feature>
<keyword evidence="3" id="KW-1185">Reference proteome</keyword>